<dbReference type="PROSITE" id="PS00107">
    <property type="entry name" value="PROTEIN_KINASE_ATP"/>
    <property type="match status" value="1"/>
</dbReference>
<keyword evidence="3" id="KW-0418">Kinase</keyword>
<keyword evidence="4 5" id="KW-0067">ATP-binding</keyword>
<feature type="region of interest" description="Disordered" evidence="6">
    <location>
        <begin position="264"/>
        <end position="300"/>
    </location>
</feature>
<evidence type="ECO:0000313" key="8">
    <source>
        <dbReference type="EMBL" id="KAH0916392.1"/>
    </source>
</evidence>
<dbReference type="Gene3D" id="1.10.510.10">
    <property type="entry name" value="Transferase(Phosphotransferase) domain 1"/>
    <property type="match status" value="1"/>
</dbReference>
<dbReference type="EMBL" id="JAGKQM010000008">
    <property type="protein sequence ID" value="KAH0916392.1"/>
    <property type="molecule type" value="Genomic_DNA"/>
</dbReference>
<feature type="compositionally biased region" description="Polar residues" evidence="6">
    <location>
        <begin position="272"/>
        <end position="290"/>
    </location>
</feature>
<organism evidence="8 9">
    <name type="scientific">Brassica napus</name>
    <name type="common">Rape</name>
    <dbReference type="NCBI Taxonomy" id="3708"/>
    <lineage>
        <taxon>Eukaryota</taxon>
        <taxon>Viridiplantae</taxon>
        <taxon>Streptophyta</taxon>
        <taxon>Embryophyta</taxon>
        <taxon>Tracheophyta</taxon>
        <taxon>Spermatophyta</taxon>
        <taxon>Magnoliopsida</taxon>
        <taxon>eudicotyledons</taxon>
        <taxon>Gunneridae</taxon>
        <taxon>Pentapetalae</taxon>
        <taxon>rosids</taxon>
        <taxon>malvids</taxon>
        <taxon>Brassicales</taxon>
        <taxon>Brassicaceae</taxon>
        <taxon>Brassiceae</taxon>
        <taxon>Brassica</taxon>
    </lineage>
</organism>
<evidence type="ECO:0000256" key="5">
    <source>
        <dbReference type="PROSITE-ProRule" id="PRU10141"/>
    </source>
</evidence>
<feature type="binding site" evidence="5">
    <location>
        <position position="71"/>
    </location>
    <ligand>
        <name>ATP</name>
        <dbReference type="ChEBI" id="CHEBI:30616"/>
    </ligand>
</feature>
<feature type="region of interest" description="Disordered" evidence="6">
    <location>
        <begin position="481"/>
        <end position="501"/>
    </location>
</feature>
<dbReference type="InterPro" id="IPR000719">
    <property type="entry name" value="Prot_kinase_dom"/>
</dbReference>
<gene>
    <name evidence="8" type="ORF">HID58_030838</name>
</gene>
<dbReference type="InterPro" id="IPR052059">
    <property type="entry name" value="CR_Ser/Thr_kinase"/>
</dbReference>
<evidence type="ECO:0000313" key="9">
    <source>
        <dbReference type="Proteomes" id="UP000824890"/>
    </source>
</evidence>
<accession>A0ABQ8CH49</accession>
<proteinExistence type="predicted"/>
<evidence type="ECO:0000256" key="4">
    <source>
        <dbReference type="ARBA" id="ARBA00022840"/>
    </source>
</evidence>
<dbReference type="PROSITE" id="PS50011">
    <property type="entry name" value="PROTEIN_KINASE_DOM"/>
    <property type="match status" value="1"/>
</dbReference>
<keyword evidence="9" id="KW-1185">Reference proteome</keyword>
<evidence type="ECO:0000256" key="2">
    <source>
        <dbReference type="ARBA" id="ARBA00022741"/>
    </source>
</evidence>
<dbReference type="PANTHER" id="PTHR47973">
    <property type="entry name" value="CYSTEINE-RICH RECEPTOR-LIKE PROTEIN KINASE 3"/>
    <property type="match status" value="1"/>
</dbReference>
<evidence type="ECO:0000256" key="6">
    <source>
        <dbReference type="SAM" id="MobiDB-lite"/>
    </source>
</evidence>
<dbReference type="InterPro" id="IPR011009">
    <property type="entry name" value="Kinase-like_dom_sf"/>
</dbReference>
<comment type="caution">
    <text evidence="8">The sequence shown here is derived from an EMBL/GenBank/DDBJ whole genome shotgun (WGS) entry which is preliminary data.</text>
</comment>
<dbReference type="Gene3D" id="3.30.200.20">
    <property type="entry name" value="Phosphorylase Kinase, domain 1"/>
    <property type="match status" value="1"/>
</dbReference>
<dbReference type="Pfam" id="PF07714">
    <property type="entry name" value="PK_Tyr_Ser-Thr"/>
    <property type="match status" value="2"/>
</dbReference>
<dbReference type="InterPro" id="IPR001245">
    <property type="entry name" value="Ser-Thr/Tyr_kinase_cat_dom"/>
</dbReference>
<dbReference type="SUPFAM" id="SSF56112">
    <property type="entry name" value="Protein kinase-like (PK-like)"/>
    <property type="match status" value="1"/>
</dbReference>
<sequence length="757" mass="83532">MMGSCFSCHKSGGEPSQVDREISAIIKVKIYKYKEIRQATDDFDALNKIGEGGFGSVYKGRLKDGKIAAIKVLSAESRQGVKEFLTEINVISEIQHENLVKLYGCCVEGNHRILVYNYLENNSLDKTLLAPEYAVRGQVTRKADVYSYGVLLMEIVSARSNKNTRLPQGYQYLLERAWDLYERNELVDLVDTGLNGVFDGEEACRYLKIGLLCTQDNPKLRPSMSTVVKLLTGEKKDIESRNITRPGLISDFMDLKVKGPVEKKQEEVNRRNYYTNLSSDNASSSTGTRDNSNAYSSGASSSTAFRDLSRFGLVVVVVVAPKSTERALNFRKQQRRLLFLSIARTCKNLRNDHKDRDPQRMPANTYLEQQANVHALSGLKIENTTVEKAPLASNDSVSTSDMLKLKRVHAKACEDYLNPSTLTSRLASLIRAKKLNNYGQIQQNANSSSPGTMTTLAPEVFAETTMAHMSGQHQGAVPQNNGNSQMHNVGGAGGDEGPSRSTVGPGVDHNILRLRHFNVLQKKQPLPPDDAASKAKYMEVARRLEEGLFKTAISKEDYLNESTLDSRLGRLIKGRQLKNSNQGHTNSSMVGTMAPTSTGLSHAGGNPSSMVTSSACASVGLGPSPNTSGPMDHDVLELRQYMRTLVFNELHKRRPGPSNDALDSNFLDIARHLEEGLFQMANTRDDYLNQSTLVSRLATLMTRRIMNNQQNANSSPPGTMTTLAPEVSPMVGVKVPESEDELETEIAESLKSMSLYS</sequence>
<feature type="region of interest" description="Disordered" evidence="6">
    <location>
        <begin position="736"/>
        <end position="757"/>
    </location>
</feature>
<evidence type="ECO:0000259" key="7">
    <source>
        <dbReference type="PROSITE" id="PS50011"/>
    </source>
</evidence>
<name>A0ABQ8CH49_BRANA</name>
<evidence type="ECO:0000256" key="1">
    <source>
        <dbReference type="ARBA" id="ARBA00022679"/>
    </source>
</evidence>
<reference evidence="8 9" key="1">
    <citation type="submission" date="2021-05" db="EMBL/GenBank/DDBJ databases">
        <title>Genome Assembly of Synthetic Allotetraploid Brassica napus Reveals Homoeologous Exchanges between Subgenomes.</title>
        <authorList>
            <person name="Davis J.T."/>
        </authorList>
    </citation>
    <scope>NUCLEOTIDE SEQUENCE [LARGE SCALE GENOMIC DNA]</scope>
    <source>
        <strain evidence="9">cv. Da-Ae</strain>
        <tissue evidence="8">Seedling</tissue>
    </source>
</reference>
<feature type="domain" description="Protein kinase" evidence="7">
    <location>
        <begin position="43"/>
        <end position="377"/>
    </location>
</feature>
<dbReference type="InterPro" id="IPR017441">
    <property type="entry name" value="Protein_kinase_ATP_BS"/>
</dbReference>
<keyword evidence="1" id="KW-0808">Transferase</keyword>
<keyword evidence="2 5" id="KW-0547">Nucleotide-binding</keyword>
<evidence type="ECO:0000256" key="3">
    <source>
        <dbReference type="ARBA" id="ARBA00022777"/>
    </source>
</evidence>
<protein>
    <recommendedName>
        <fullName evidence="7">Protein kinase domain-containing protein</fullName>
    </recommendedName>
</protein>
<dbReference type="Proteomes" id="UP000824890">
    <property type="component" value="Unassembled WGS sequence"/>
</dbReference>
<feature type="compositionally biased region" description="Low complexity" evidence="6">
    <location>
        <begin position="291"/>
        <end position="300"/>
    </location>
</feature>